<dbReference type="AlphaFoldDB" id="A0A8X6K6Y8"/>
<keyword evidence="1" id="KW-0812">Transmembrane</keyword>
<protein>
    <submittedName>
        <fullName evidence="2">Uncharacterized protein</fullName>
    </submittedName>
</protein>
<keyword evidence="3" id="KW-1185">Reference proteome</keyword>
<sequence>MSAAVQYGPADPSVYTLDSIFSIFSAGNGWIVLETELDRMTWNVSQLRKEEKRKTRFGCPVFLFCMLWHLLASMFSKLINNFFREHVGGHPTNHYTKLLAFRMPFKVILVYVAPSQMIGVRGFRGIPQLATNLLFL</sequence>
<keyword evidence="1" id="KW-0472">Membrane</keyword>
<evidence type="ECO:0000256" key="1">
    <source>
        <dbReference type="SAM" id="Phobius"/>
    </source>
</evidence>
<name>A0A8X6K6Y8_9ARAC</name>
<dbReference type="Proteomes" id="UP000886998">
    <property type="component" value="Unassembled WGS sequence"/>
</dbReference>
<comment type="caution">
    <text evidence="2">The sequence shown here is derived from an EMBL/GenBank/DDBJ whole genome shotgun (WGS) entry which is preliminary data.</text>
</comment>
<keyword evidence="1" id="KW-1133">Transmembrane helix</keyword>
<dbReference type="EMBL" id="BMAV01023879">
    <property type="protein sequence ID" value="GFS28251.1"/>
    <property type="molecule type" value="Genomic_DNA"/>
</dbReference>
<feature type="transmembrane region" description="Helical" evidence="1">
    <location>
        <begin position="57"/>
        <end position="75"/>
    </location>
</feature>
<evidence type="ECO:0000313" key="2">
    <source>
        <dbReference type="EMBL" id="GFS28251.1"/>
    </source>
</evidence>
<reference evidence="2" key="1">
    <citation type="submission" date="2020-08" db="EMBL/GenBank/DDBJ databases">
        <title>Multicomponent nature underlies the extraordinary mechanical properties of spider dragline silk.</title>
        <authorList>
            <person name="Kono N."/>
            <person name="Nakamura H."/>
            <person name="Mori M."/>
            <person name="Yoshida Y."/>
            <person name="Ohtoshi R."/>
            <person name="Malay A.D."/>
            <person name="Moran D.A.P."/>
            <person name="Tomita M."/>
            <person name="Numata K."/>
            <person name="Arakawa K."/>
        </authorList>
    </citation>
    <scope>NUCLEOTIDE SEQUENCE</scope>
</reference>
<evidence type="ECO:0000313" key="3">
    <source>
        <dbReference type="Proteomes" id="UP000886998"/>
    </source>
</evidence>
<organism evidence="2 3">
    <name type="scientific">Trichonephila inaurata madagascariensis</name>
    <dbReference type="NCBI Taxonomy" id="2747483"/>
    <lineage>
        <taxon>Eukaryota</taxon>
        <taxon>Metazoa</taxon>
        <taxon>Ecdysozoa</taxon>
        <taxon>Arthropoda</taxon>
        <taxon>Chelicerata</taxon>
        <taxon>Arachnida</taxon>
        <taxon>Araneae</taxon>
        <taxon>Araneomorphae</taxon>
        <taxon>Entelegynae</taxon>
        <taxon>Araneoidea</taxon>
        <taxon>Nephilidae</taxon>
        <taxon>Trichonephila</taxon>
        <taxon>Trichonephila inaurata</taxon>
    </lineage>
</organism>
<proteinExistence type="predicted"/>
<gene>
    <name evidence="2" type="ORF">TNIN_51491</name>
</gene>
<accession>A0A8X6K6Y8</accession>